<proteinExistence type="predicted"/>
<reference evidence="4" key="1">
    <citation type="journal article" date="2019" name="Int. J. Syst. Evol. Microbiol.">
        <title>The Global Catalogue of Microorganisms (GCM) 10K type strain sequencing project: providing services to taxonomists for standard genome sequencing and annotation.</title>
        <authorList>
            <consortium name="The Broad Institute Genomics Platform"/>
            <consortium name="The Broad Institute Genome Sequencing Center for Infectious Disease"/>
            <person name="Wu L."/>
            <person name="Ma J."/>
        </authorList>
    </citation>
    <scope>NUCLEOTIDE SEQUENCE [LARGE SCALE GENOMIC DNA]</scope>
    <source>
        <strain evidence="4">JCM 18283</strain>
    </source>
</reference>
<feature type="domain" description="PH" evidence="2">
    <location>
        <begin position="136"/>
        <end position="272"/>
    </location>
</feature>
<keyword evidence="1" id="KW-0812">Transmembrane</keyword>
<dbReference type="EMBL" id="BAABJI010000002">
    <property type="protein sequence ID" value="GAA4920383.1"/>
    <property type="molecule type" value="Genomic_DNA"/>
</dbReference>
<dbReference type="InterPro" id="IPR058916">
    <property type="entry name" value="PH_40"/>
</dbReference>
<evidence type="ECO:0000313" key="4">
    <source>
        <dbReference type="Proteomes" id="UP001501436"/>
    </source>
</evidence>
<protein>
    <recommendedName>
        <fullName evidence="2">PH domain-containing protein</fullName>
    </recommendedName>
</protein>
<feature type="transmembrane region" description="Helical" evidence="1">
    <location>
        <begin position="137"/>
        <end position="160"/>
    </location>
</feature>
<evidence type="ECO:0000259" key="2">
    <source>
        <dbReference type="Pfam" id="PF26566"/>
    </source>
</evidence>
<dbReference type="Proteomes" id="UP001501436">
    <property type="component" value="Unassembled WGS sequence"/>
</dbReference>
<feature type="transmembrane region" description="Helical" evidence="1">
    <location>
        <begin position="172"/>
        <end position="194"/>
    </location>
</feature>
<organism evidence="3 4">
    <name type="scientific">Mucilaginibacter defluvii</name>
    <dbReference type="NCBI Taxonomy" id="1196019"/>
    <lineage>
        <taxon>Bacteria</taxon>
        <taxon>Pseudomonadati</taxon>
        <taxon>Bacteroidota</taxon>
        <taxon>Sphingobacteriia</taxon>
        <taxon>Sphingobacteriales</taxon>
        <taxon>Sphingobacteriaceae</taxon>
        <taxon>Mucilaginibacter</taxon>
    </lineage>
</organism>
<keyword evidence="1" id="KW-0472">Membrane</keyword>
<gene>
    <name evidence="3" type="ORF">GCM10023313_25210</name>
</gene>
<sequence length="291" mass="34155">MPEFISKVQHKNYETGEFSEEKARNLEETIALIKAFPWEDERHLTDIQLTGPSVTICNKGGEYLKIGLYFNDKYCIYYLNQGNVLFERSFESLDLVLEIITHFFDNTFKPEGFDKPFPKFSSKKHFLTQTFEYNPTVFRFMTITLNLWILFLMFPVVILLMSKPIHFQPDGIFLILLLIAFPGVLLYYTFILTFPKRNQFLKISRGQNAFWFGDNKNEIVKYGKDEIVNIITYQAKGSRNPIELIVYEIAFKNNTSIKFTNILISDSDFTSKFDDSFEFFSIGELHPFQVL</sequence>
<keyword evidence="4" id="KW-1185">Reference proteome</keyword>
<evidence type="ECO:0000313" key="3">
    <source>
        <dbReference type="EMBL" id="GAA4920383.1"/>
    </source>
</evidence>
<accession>A0ABP9FXZ6</accession>
<name>A0ABP9FXZ6_9SPHI</name>
<dbReference type="RefSeq" id="WP_345331568.1">
    <property type="nucleotide sequence ID" value="NZ_BAABJI010000002.1"/>
</dbReference>
<keyword evidence="1" id="KW-1133">Transmembrane helix</keyword>
<evidence type="ECO:0000256" key="1">
    <source>
        <dbReference type="SAM" id="Phobius"/>
    </source>
</evidence>
<comment type="caution">
    <text evidence="3">The sequence shown here is derived from an EMBL/GenBank/DDBJ whole genome shotgun (WGS) entry which is preliminary data.</text>
</comment>
<dbReference type="Pfam" id="PF26566">
    <property type="entry name" value="PH_40"/>
    <property type="match status" value="1"/>
</dbReference>